<dbReference type="SUPFAM" id="SSF48208">
    <property type="entry name" value="Six-hairpin glycosidases"/>
    <property type="match status" value="1"/>
</dbReference>
<dbReference type="InterPro" id="IPR012341">
    <property type="entry name" value="6hp_glycosidase-like_sf"/>
</dbReference>
<evidence type="ECO:0000313" key="4">
    <source>
        <dbReference type="Proteomes" id="UP000027661"/>
    </source>
</evidence>
<dbReference type="Gene3D" id="2.60.120.260">
    <property type="entry name" value="Galactose-binding domain-like"/>
    <property type="match status" value="1"/>
</dbReference>
<protein>
    <submittedName>
        <fullName evidence="3">Bacterial alpha-L-rhamnosidase family protein</fullName>
    </submittedName>
</protein>
<reference evidence="3 4" key="1">
    <citation type="submission" date="2014-04" db="EMBL/GenBank/DDBJ databases">
        <authorList>
            <person name="Sears C."/>
            <person name="Carroll K."/>
            <person name="Sack B.R."/>
            <person name="Qadri F."/>
            <person name="Myers L.L."/>
            <person name="Chung G.-T."/>
            <person name="Escheverria P."/>
            <person name="Fraser C.M."/>
            <person name="Sadzewicz L."/>
            <person name="Shefchek K.A."/>
            <person name="Tallon L."/>
            <person name="Das S.P."/>
            <person name="Daugherty S."/>
            <person name="Mongodin E.F."/>
        </authorList>
    </citation>
    <scope>NUCLEOTIDE SEQUENCE [LARGE SCALE GENOMIC DNA]</scope>
    <source>
        <strain evidence="3 4">3975 RP4</strain>
    </source>
</reference>
<dbReference type="PATRIC" id="fig|1339352.3.peg.1875"/>
<organism evidence="3 4">
    <name type="scientific">Phocaeicola vulgatus str. 3975 RP4</name>
    <dbReference type="NCBI Taxonomy" id="1339352"/>
    <lineage>
        <taxon>Bacteria</taxon>
        <taxon>Pseudomonadati</taxon>
        <taxon>Bacteroidota</taxon>
        <taxon>Bacteroidia</taxon>
        <taxon>Bacteroidales</taxon>
        <taxon>Bacteroidaceae</taxon>
        <taxon>Phocaeicola</taxon>
    </lineage>
</organism>
<evidence type="ECO:0000259" key="1">
    <source>
        <dbReference type="Pfam" id="PF17389"/>
    </source>
</evidence>
<dbReference type="InterPro" id="IPR035398">
    <property type="entry name" value="Bac_rhamnosid_C"/>
</dbReference>
<comment type="caution">
    <text evidence="3">The sequence shown here is derived from an EMBL/GenBank/DDBJ whole genome shotgun (WGS) entry which is preliminary data.</text>
</comment>
<gene>
    <name evidence="3" type="ORF">M099_1936</name>
</gene>
<dbReference type="InterPro" id="IPR035396">
    <property type="entry name" value="Bac_rhamnosid6H"/>
</dbReference>
<dbReference type="Gene3D" id="2.60.420.10">
    <property type="entry name" value="Maltose phosphorylase, domain 3"/>
    <property type="match status" value="1"/>
</dbReference>
<evidence type="ECO:0000313" key="3">
    <source>
        <dbReference type="EMBL" id="KDS54152.1"/>
    </source>
</evidence>
<dbReference type="EMBL" id="JNHM01000027">
    <property type="protein sequence ID" value="KDS54152.1"/>
    <property type="molecule type" value="Genomic_DNA"/>
</dbReference>
<dbReference type="SUPFAM" id="SSF49785">
    <property type="entry name" value="Galactose-binding domain-like"/>
    <property type="match status" value="1"/>
</dbReference>
<name>A0A069SHS9_PHOVU</name>
<accession>A0A069SHS9</accession>
<evidence type="ECO:0000259" key="2">
    <source>
        <dbReference type="Pfam" id="PF17390"/>
    </source>
</evidence>
<sequence length="784" mass="89663">MSSINRIAHFYIMKKYFLTLVILCVVSLQLSAVSVPQWITAFENQNATNSWICFQKEFNINAVPAKALTRIAADSKYWLWINGKLVVLEGAVKRGPNPNDTYYDEVDIAPHLKQGHNLISALVWYFGKEGFSYNPSGQGAFLFDCQTAELTLQSDDSWKAAMHPAYYTPLAPYPNFRLPESSIGFNAELAMDNWEKGENAACQYWAKARVVGKEGDAPWNKLHHRIIPLWKDFGLKNYVSQTVHSGTINDTLVCQLPYNAQIMPYMELEAEKAHSVVTIFTSHYQGGSAYNVRAEYLTKKGKQSYENKGWMNGEKVYYIYPKGINLTKVQFRETGYNTEFEGYFRCNDPFLNKMWEKSQRTLYITMRDTYMDCPDRERAQWWGDEVNESGEAFYALSVSSHLLMKKGMYELMGWQRPTGEIFAPIPSSNYHTELPGQMLASIGYFGFWNYYLNTGDLKTIRDLYPKIQKYLDIWQKNNDGTITFRAGEWTWGDWGKNIDIKALFNAWYYIALKGQQHMATALGMNAEADAILQEMKALKKAFNAAFWNGKAYRHPDYRLKTDDRVQALAIVSGLADKEKYPALIKVLKQNEHASPYMEKYVIEALFRMGENYYGMERMKRRFAEMVNDSEHTTLYEGWGIGPNGFPGGTTNHAWSGGGLTILSQYVCGITPTEAGYKAYRIAPQPTGVKEAETLVPTVKGNIKVSFKDDERTFQLQVNSPQGPRATICLPFQCKSITLNNKLIWKNGKDISHKSSIVKCIHQDKDESIFITMKEGGNWTFNINK</sequence>
<dbReference type="InterPro" id="IPR008979">
    <property type="entry name" value="Galactose-bd-like_sf"/>
</dbReference>
<dbReference type="PANTHER" id="PTHR34987">
    <property type="entry name" value="C, PUTATIVE (AFU_ORTHOLOGUE AFUA_3G02880)-RELATED"/>
    <property type="match status" value="1"/>
</dbReference>
<dbReference type="Gene3D" id="1.50.10.10">
    <property type="match status" value="1"/>
</dbReference>
<feature type="domain" description="Alpha-L-rhamnosidase six-hairpin glycosidase" evidence="1">
    <location>
        <begin position="341"/>
        <end position="658"/>
    </location>
</feature>
<dbReference type="Proteomes" id="UP000027661">
    <property type="component" value="Unassembled WGS sequence"/>
</dbReference>
<feature type="domain" description="Alpha-L-rhamnosidase C-terminal" evidence="2">
    <location>
        <begin position="668"/>
        <end position="732"/>
    </location>
</feature>
<dbReference type="GO" id="GO:0005975">
    <property type="term" value="P:carbohydrate metabolic process"/>
    <property type="evidence" value="ECO:0007669"/>
    <property type="project" value="InterPro"/>
</dbReference>
<dbReference type="PANTHER" id="PTHR34987:SF2">
    <property type="entry name" value="B, PUTATIVE (AFU_ORTHOLOGUE AFUA_7G05040)-RELATED"/>
    <property type="match status" value="1"/>
</dbReference>
<dbReference type="Pfam" id="PF17390">
    <property type="entry name" value="Bac_rhamnosid_C"/>
    <property type="match status" value="1"/>
</dbReference>
<proteinExistence type="predicted"/>
<dbReference type="Pfam" id="PF17389">
    <property type="entry name" value="Bac_rhamnosid6H"/>
    <property type="match status" value="1"/>
</dbReference>
<dbReference type="AlphaFoldDB" id="A0A069SHS9"/>
<dbReference type="InterPro" id="IPR008928">
    <property type="entry name" value="6-hairpin_glycosidase_sf"/>
</dbReference>